<evidence type="ECO:0000259" key="1">
    <source>
        <dbReference type="Pfam" id="PF24864"/>
    </source>
</evidence>
<evidence type="ECO:0000313" key="3">
    <source>
        <dbReference type="Proteomes" id="UP000799291"/>
    </source>
</evidence>
<feature type="domain" description="DUF7730" evidence="1">
    <location>
        <begin position="61"/>
        <end position="173"/>
    </location>
</feature>
<keyword evidence="3" id="KW-1185">Reference proteome</keyword>
<reference evidence="2" key="1">
    <citation type="journal article" date="2020" name="Stud. Mycol.">
        <title>101 Dothideomycetes genomes: a test case for predicting lifestyles and emergence of pathogens.</title>
        <authorList>
            <person name="Haridas S."/>
            <person name="Albert R."/>
            <person name="Binder M."/>
            <person name="Bloem J."/>
            <person name="Labutti K."/>
            <person name="Salamov A."/>
            <person name="Andreopoulos B."/>
            <person name="Baker S."/>
            <person name="Barry K."/>
            <person name="Bills G."/>
            <person name="Bluhm B."/>
            <person name="Cannon C."/>
            <person name="Castanera R."/>
            <person name="Culley D."/>
            <person name="Daum C."/>
            <person name="Ezra D."/>
            <person name="Gonzalez J."/>
            <person name="Henrissat B."/>
            <person name="Kuo A."/>
            <person name="Liang C."/>
            <person name="Lipzen A."/>
            <person name="Lutzoni F."/>
            <person name="Magnuson J."/>
            <person name="Mondo S."/>
            <person name="Nolan M."/>
            <person name="Ohm R."/>
            <person name="Pangilinan J."/>
            <person name="Park H.-J."/>
            <person name="Ramirez L."/>
            <person name="Alfaro M."/>
            <person name="Sun H."/>
            <person name="Tritt A."/>
            <person name="Yoshinaga Y."/>
            <person name="Zwiers L.-H."/>
            <person name="Turgeon B."/>
            <person name="Goodwin S."/>
            <person name="Spatafora J."/>
            <person name="Crous P."/>
            <person name="Grigoriev I."/>
        </authorList>
    </citation>
    <scope>NUCLEOTIDE SEQUENCE</scope>
    <source>
        <strain evidence="2">CBS 122367</strain>
    </source>
</reference>
<dbReference type="AlphaFoldDB" id="A0A6G1IK18"/>
<accession>A0A6G1IK18</accession>
<dbReference type="Proteomes" id="UP000799291">
    <property type="component" value="Unassembled WGS sequence"/>
</dbReference>
<gene>
    <name evidence="2" type="ORF">K458DRAFT_423270</name>
</gene>
<dbReference type="OrthoDB" id="2951834at2759"/>
<dbReference type="InterPro" id="IPR038883">
    <property type="entry name" value="AN11006-like"/>
</dbReference>
<sequence>MRRRRDMDEEEARNWLKRAMAVTENQRVEVMIRRRAMRSLPTPRSSRLTASQSSASSDMKDAFPFFKLPAELRVRVYREALVRDTPLLLHLDHSNDSSKSDLLRKKLVAMSLGLASTSYEEINVALLRTSKAVYKEAHQVLYAENAFTLILCSGTSTLESLHQRSRSFIKHVTVALPSDSDILDGFQDFVRLGLRYCWGVKTFTIVMNSNDTPDASLPPVTSTTPTDKSNCPTDPYSIAFHILRFLPSGCKIVLKGTVRGSVRAVVEEEGRLLKDLDEVSGVLCC</sequence>
<name>A0A6G1IK18_9PLEO</name>
<dbReference type="InterPro" id="IPR056632">
    <property type="entry name" value="DUF7730"/>
</dbReference>
<dbReference type="PANTHER" id="PTHR42085:SF7">
    <property type="entry name" value="F-BOX DOMAIN-CONTAINING PROTEIN"/>
    <property type="match status" value="1"/>
</dbReference>
<evidence type="ECO:0000313" key="2">
    <source>
        <dbReference type="EMBL" id="KAF2678330.1"/>
    </source>
</evidence>
<dbReference type="Pfam" id="PF24864">
    <property type="entry name" value="DUF7730"/>
    <property type="match status" value="1"/>
</dbReference>
<protein>
    <recommendedName>
        <fullName evidence="1">DUF7730 domain-containing protein</fullName>
    </recommendedName>
</protein>
<proteinExistence type="predicted"/>
<organism evidence="2 3">
    <name type="scientific">Lentithecium fluviatile CBS 122367</name>
    <dbReference type="NCBI Taxonomy" id="1168545"/>
    <lineage>
        <taxon>Eukaryota</taxon>
        <taxon>Fungi</taxon>
        <taxon>Dikarya</taxon>
        <taxon>Ascomycota</taxon>
        <taxon>Pezizomycotina</taxon>
        <taxon>Dothideomycetes</taxon>
        <taxon>Pleosporomycetidae</taxon>
        <taxon>Pleosporales</taxon>
        <taxon>Massarineae</taxon>
        <taxon>Lentitheciaceae</taxon>
        <taxon>Lentithecium</taxon>
    </lineage>
</organism>
<dbReference type="EMBL" id="MU005613">
    <property type="protein sequence ID" value="KAF2678330.1"/>
    <property type="molecule type" value="Genomic_DNA"/>
</dbReference>
<dbReference type="PANTHER" id="PTHR42085">
    <property type="entry name" value="F-BOX DOMAIN-CONTAINING PROTEIN"/>
    <property type="match status" value="1"/>
</dbReference>